<feature type="modified residue" description="4-aspartylphosphate" evidence="2">
    <location>
        <position position="52"/>
    </location>
</feature>
<dbReference type="InterPro" id="IPR001789">
    <property type="entry name" value="Sig_transdc_resp-reg_receiver"/>
</dbReference>
<name>D6E7G2_9ACTN</name>
<evidence type="ECO:0000256" key="1">
    <source>
        <dbReference type="ARBA" id="ARBA00022553"/>
    </source>
</evidence>
<dbReference type="Proteomes" id="UP000008805">
    <property type="component" value="Chromosome"/>
</dbReference>
<dbReference type="AlphaFoldDB" id="D6E7G2"/>
<dbReference type="SMART" id="SM00448">
    <property type="entry name" value="REC"/>
    <property type="match status" value="1"/>
</dbReference>
<dbReference type="KEGG" id="gpa:GPA_08690"/>
<evidence type="ECO:0000313" key="5">
    <source>
        <dbReference type="Proteomes" id="UP000008805"/>
    </source>
</evidence>
<keyword evidence="1 2" id="KW-0597">Phosphoprotein</keyword>
<dbReference type="GO" id="GO:0003677">
    <property type="term" value="F:DNA binding"/>
    <property type="evidence" value="ECO:0007669"/>
    <property type="project" value="UniProtKB-KW"/>
</dbReference>
<evidence type="ECO:0000313" key="4">
    <source>
        <dbReference type="EMBL" id="CBL03659.1"/>
    </source>
</evidence>
<protein>
    <submittedName>
        <fullName evidence="4">Response regulator containing CheY-like receiver domain and AraC-type DNA-binding domain</fullName>
    </submittedName>
</protein>
<evidence type="ECO:0000256" key="2">
    <source>
        <dbReference type="PROSITE-ProRule" id="PRU00169"/>
    </source>
</evidence>
<dbReference type="CDD" id="cd17546">
    <property type="entry name" value="REC_hyHK_CKI1_RcsC-like"/>
    <property type="match status" value="1"/>
</dbReference>
<keyword evidence="4" id="KW-0238">DNA-binding</keyword>
<dbReference type="PANTHER" id="PTHR45339">
    <property type="entry name" value="HYBRID SIGNAL TRANSDUCTION HISTIDINE KINASE J"/>
    <property type="match status" value="1"/>
</dbReference>
<dbReference type="Gene3D" id="3.40.50.2300">
    <property type="match status" value="1"/>
</dbReference>
<reference evidence="4 5" key="2">
    <citation type="submission" date="2010-03" db="EMBL/GenBank/DDBJ databases">
        <authorList>
            <person name="Pajon A."/>
        </authorList>
    </citation>
    <scope>NUCLEOTIDE SEQUENCE [LARGE SCALE GENOMIC DNA]</scope>
    <source>
        <strain evidence="5">7-10-1-b</strain>
    </source>
</reference>
<dbReference type="GO" id="GO:0000160">
    <property type="term" value="P:phosphorelay signal transduction system"/>
    <property type="evidence" value="ECO:0007669"/>
    <property type="project" value="InterPro"/>
</dbReference>
<dbReference type="PROSITE" id="PS50110">
    <property type="entry name" value="RESPONSE_REGULATORY"/>
    <property type="match status" value="1"/>
</dbReference>
<dbReference type="Pfam" id="PF00072">
    <property type="entry name" value="Response_reg"/>
    <property type="match status" value="1"/>
</dbReference>
<gene>
    <name evidence="4" type="ORF">GPA_08690</name>
</gene>
<evidence type="ECO:0000259" key="3">
    <source>
        <dbReference type="PROSITE" id="PS50110"/>
    </source>
</evidence>
<dbReference type="HOGENOM" id="CLU_000445_69_12_11"/>
<dbReference type="EMBL" id="FP929047">
    <property type="protein sequence ID" value="CBL03659.1"/>
    <property type="molecule type" value="Genomic_DNA"/>
</dbReference>
<accession>D6E7G2</accession>
<sequence>MLLAEDNDVNARITTSLLKLRGIDVVRARIGEEALELYEDSEPGGFDAVLMDIKMPGMDGWEAARRIRASARPDAQRIALVALSANAFAEDARRSRAVGMDGHIGKPVDFDELEALFGRIRSGRCKGKDNA</sequence>
<proteinExistence type="predicted"/>
<reference evidence="4 5" key="1">
    <citation type="submission" date="2010-03" db="EMBL/GenBank/DDBJ databases">
        <title>The genome sequence of Gordonibacter pamelaeae 7-10-1-bT.</title>
        <authorList>
            <consortium name="metaHIT consortium -- http://www.metahit.eu/"/>
            <person name="Pajon A."/>
            <person name="Turner K."/>
            <person name="Parkhill J."/>
            <person name="Timmis K."/>
            <person name="Oxley A."/>
            <person name="Wurdemann D."/>
        </authorList>
    </citation>
    <scope>NUCLEOTIDE SEQUENCE [LARGE SCALE GENOMIC DNA]</scope>
    <source>
        <strain evidence="5">7-10-1-b</strain>
    </source>
</reference>
<dbReference type="PANTHER" id="PTHR45339:SF5">
    <property type="entry name" value="HISTIDINE KINASE"/>
    <property type="match status" value="1"/>
</dbReference>
<keyword evidence="5" id="KW-1185">Reference proteome</keyword>
<feature type="domain" description="Response regulatory" evidence="3">
    <location>
        <begin position="1"/>
        <end position="121"/>
    </location>
</feature>
<organism evidence="4 5">
    <name type="scientific">Gordonibacter pamelaeae 7-10-1-b</name>
    <dbReference type="NCBI Taxonomy" id="657308"/>
    <lineage>
        <taxon>Bacteria</taxon>
        <taxon>Bacillati</taxon>
        <taxon>Actinomycetota</taxon>
        <taxon>Coriobacteriia</taxon>
        <taxon>Eggerthellales</taxon>
        <taxon>Eggerthellaceae</taxon>
        <taxon>Gordonibacter</taxon>
    </lineage>
</organism>
<dbReference type="InterPro" id="IPR011006">
    <property type="entry name" value="CheY-like_superfamily"/>
</dbReference>
<dbReference type="SUPFAM" id="SSF52172">
    <property type="entry name" value="CheY-like"/>
    <property type="match status" value="1"/>
</dbReference>